<feature type="compositionally biased region" description="Basic and acidic residues" evidence="5">
    <location>
        <begin position="152"/>
        <end position="165"/>
    </location>
</feature>
<comment type="caution">
    <text evidence="7">The sequence shown here is derived from an EMBL/GenBank/DDBJ whole genome shotgun (WGS) entry which is preliminary data.</text>
</comment>
<feature type="compositionally biased region" description="Low complexity" evidence="5">
    <location>
        <begin position="593"/>
        <end position="602"/>
    </location>
</feature>
<feature type="coiled-coil region" evidence="4">
    <location>
        <begin position="702"/>
        <end position="736"/>
    </location>
</feature>
<organism evidence="7 8">
    <name type="scientific">Apatococcus fuscideae</name>
    <dbReference type="NCBI Taxonomy" id="2026836"/>
    <lineage>
        <taxon>Eukaryota</taxon>
        <taxon>Viridiplantae</taxon>
        <taxon>Chlorophyta</taxon>
        <taxon>core chlorophytes</taxon>
        <taxon>Trebouxiophyceae</taxon>
        <taxon>Chlorellales</taxon>
        <taxon>Chlorellaceae</taxon>
        <taxon>Apatococcus</taxon>
    </lineage>
</organism>
<dbReference type="Pfam" id="PF12329">
    <property type="entry name" value="TMF_DNA_bd"/>
    <property type="match status" value="1"/>
</dbReference>
<feature type="compositionally biased region" description="Polar residues" evidence="5">
    <location>
        <begin position="86"/>
        <end position="95"/>
    </location>
</feature>
<feature type="domain" description="TATA element modulatory factor 1 TATA binding" evidence="6">
    <location>
        <begin position="697"/>
        <end position="799"/>
    </location>
</feature>
<evidence type="ECO:0000256" key="5">
    <source>
        <dbReference type="SAM" id="MobiDB-lite"/>
    </source>
</evidence>
<name>A0AAW1T5S1_9CHLO</name>
<feature type="compositionally biased region" description="Basic and acidic residues" evidence="5">
    <location>
        <begin position="603"/>
        <end position="620"/>
    </location>
</feature>
<feature type="region of interest" description="Disordered" evidence="5">
    <location>
        <begin position="136"/>
        <end position="180"/>
    </location>
</feature>
<feature type="compositionally biased region" description="Basic and acidic residues" evidence="5">
    <location>
        <begin position="549"/>
        <end position="569"/>
    </location>
</feature>
<gene>
    <name evidence="7" type="ORF">WJX84_002054</name>
</gene>
<evidence type="ECO:0000256" key="2">
    <source>
        <dbReference type="ARBA" id="ARBA00023034"/>
    </source>
</evidence>
<dbReference type="InterPro" id="IPR022091">
    <property type="entry name" value="TMF_TATA-bd"/>
</dbReference>
<evidence type="ECO:0000256" key="1">
    <source>
        <dbReference type="ARBA" id="ARBA00004555"/>
    </source>
</evidence>
<feature type="region of interest" description="Disordered" evidence="5">
    <location>
        <begin position="593"/>
        <end position="697"/>
    </location>
</feature>
<feature type="compositionally biased region" description="Basic and acidic residues" evidence="5">
    <location>
        <begin position="662"/>
        <end position="674"/>
    </location>
</feature>
<keyword evidence="2" id="KW-0333">Golgi apparatus</keyword>
<accession>A0AAW1T5S1</accession>
<dbReference type="Gene3D" id="1.20.5.340">
    <property type="match status" value="1"/>
</dbReference>
<keyword evidence="3 4" id="KW-0175">Coiled coil</keyword>
<feature type="region of interest" description="Disordered" evidence="5">
    <location>
        <begin position="1"/>
        <end position="104"/>
    </location>
</feature>
<evidence type="ECO:0000256" key="3">
    <source>
        <dbReference type="ARBA" id="ARBA00023054"/>
    </source>
</evidence>
<feature type="region of interest" description="Disordered" evidence="5">
    <location>
        <begin position="539"/>
        <end position="579"/>
    </location>
</feature>
<feature type="region of interest" description="Disordered" evidence="5">
    <location>
        <begin position="428"/>
        <end position="462"/>
    </location>
</feature>
<sequence length="822" mass="89526">GSGLPQTEMNRGWDGENVILSDAAGPAMGSPLDQKPATSSSPAEAPLLSSIGAEANTESAAGKSSAPGSEASFHIQSEPGVAAEPSLQQDKQPTSAAHVGHGDADHLLVVSPSLSAEEQAAQSLVLGVFQRITADLDGVPSSSSPQEPPKQTPDEHLPDLPDRQHPVVSATQPELSGQHSLPAVDLMSLSHEQLQSMVCSLQEGLELQQQAVAHAVQEAGNMQRVTQALQKKNEELARSKAKVSEEDLETMRAEFEHRLAESTRKVYAITKERDALRRGSDKLSSVNELIKEKDSIIQQVMVEGEKLSKKQLTQETTIRKLRSQIREMEAEQSKANLKLSSEEGKVEAANKARLQAETESARLREEHRSELEGQRVHYTGLLSKATSAQAEAEQKAAAAVKDGLGKQLREAQIRAETLQETVSHLQEGMMRQSSHANAREDGLKQEIKDVESKCQRAEQRHADLVATMPSATQPLLRQLDALQAQSKSQAESWQVAEARLHARAQEAEAEAAAAAEHQRLAAEKLAAAQSRLTAASAALEVARGQASQTERDLDRERQQRNSLEGELRQARSQLAKAEERVSELLQRVESLQASQASSAQARKAAEARAAEAERHAHSLEECMQTDGPMSNGHAGDAPAPRPRSAEPPAMAGPGYKWVLQREGGEEPSSPRESEVSMPQSPVAGRDGLLDGRSSGRGSAVQLERLRDALRQKEAHAVSLRDQLSSMEATRDRLAEELVAAVRSSEEGRTAQHELQRQEILLANTRAELVAAQQYIGEQSEEVEQLRTDLAEYRKNYHEQLLYFLDEREKLQSDRPSASEAAL</sequence>
<dbReference type="AlphaFoldDB" id="A0AAW1T5S1"/>
<dbReference type="Proteomes" id="UP001485043">
    <property type="component" value="Unassembled WGS sequence"/>
</dbReference>
<feature type="compositionally biased region" description="Low complexity" evidence="5">
    <location>
        <begin position="36"/>
        <end position="50"/>
    </location>
</feature>
<dbReference type="InterPro" id="IPR022092">
    <property type="entry name" value="TMF_DNA-bd"/>
</dbReference>
<protein>
    <recommendedName>
        <fullName evidence="6">TATA element modulatory factor 1 TATA binding domain-containing protein</fullName>
    </recommendedName>
</protein>
<feature type="region of interest" description="Disordered" evidence="5">
    <location>
        <begin position="332"/>
        <end position="376"/>
    </location>
</feature>
<feature type="compositionally biased region" description="Polar residues" evidence="5">
    <location>
        <begin position="169"/>
        <end position="179"/>
    </location>
</feature>
<dbReference type="Pfam" id="PF12325">
    <property type="entry name" value="TMF_TATA_bd"/>
    <property type="match status" value="1"/>
</dbReference>
<feature type="coiled-coil region" evidence="4">
    <location>
        <begin position="222"/>
        <end position="265"/>
    </location>
</feature>
<evidence type="ECO:0000256" key="4">
    <source>
        <dbReference type="SAM" id="Coils"/>
    </source>
</evidence>
<evidence type="ECO:0000313" key="8">
    <source>
        <dbReference type="Proteomes" id="UP001485043"/>
    </source>
</evidence>
<feature type="compositionally biased region" description="Low complexity" evidence="5">
    <location>
        <begin position="684"/>
        <end position="697"/>
    </location>
</feature>
<proteinExistence type="predicted"/>
<dbReference type="GO" id="GO:0005794">
    <property type="term" value="C:Golgi apparatus"/>
    <property type="evidence" value="ECO:0007669"/>
    <property type="project" value="UniProtKB-SubCell"/>
</dbReference>
<dbReference type="PANTHER" id="PTHR47347">
    <property type="entry name" value="GOLGIN CANDIDATE 5"/>
    <property type="match status" value="1"/>
</dbReference>
<dbReference type="PANTHER" id="PTHR47347:SF2">
    <property type="entry name" value="GOLGIN CANDIDATE 5"/>
    <property type="match status" value="1"/>
</dbReference>
<reference evidence="7 8" key="1">
    <citation type="journal article" date="2024" name="Nat. Commun.">
        <title>Phylogenomics reveals the evolutionary origins of lichenization in chlorophyte algae.</title>
        <authorList>
            <person name="Puginier C."/>
            <person name="Libourel C."/>
            <person name="Otte J."/>
            <person name="Skaloud P."/>
            <person name="Haon M."/>
            <person name="Grisel S."/>
            <person name="Petersen M."/>
            <person name="Berrin J.G."/>
            <person name="Delaux P.M."/>
            <person name="Dal Grande F."/>
            <person name="Keller J."/>
        </authorList>
    </citation>
    <scope>NUCLEOTIDE SEQUENCE [LARGE SCALE GENOMIC DNA]</scope>
    <source>
        <strain evidence="7 8">SAG 2523</strain>
    </source>
</reference>
<evidence type="ECO:0000259" key="6">
    <source>
        <dbReference type="Pfam" id="PF12325"/>
    </source>
</evidence>
<evidence type="ECO:0000313" key="7">
    <source>
        <dbReference type="EMBL" id="KAK9864159.1"/>
    </source>
</evidence>
<dbReference type="EMBL" id="JALJOV010000385">
    <property type="protein sequence ID" value="KAK9864159.1"/>
    <property type="molecule type" value="Genomic_DNA"/>
</dbReference>
<keyword evidence="8" id="KW-1185">Reference proteome</keyword>
<feature type="compositionally biased region" description="Basic and acidic residues" evidence="5">
    <location>
        <begin position="437"/>
        <end position="462"/>
    </location>
</feature>
<feature type="compositionally biased region" description="Basic and acidic residues" evidence="5">
    <location>
        <begin position="340"/>
        <end position="375"/>
    </location>
</feature>
<comment type="subcellular location">
    <subcellularLocation>
        <location evidence="1">Golgi apparatus</location>
    </subcellularLocation>
</comment>
<feature type="non-terminal residue" evidence="7">
    <location>
        <position position="1"/>
    </location>
</feature>